<organism evidence="1 2">
    <name type="scientific">Lipomyces orientalis</name>
    <dbReference type="NCBI Taxonomy" id="1233043"/>
    <lineage>
        <taxon>Eukaryota</taxon>
        <taxon>Fungi</taxon>
        <taxon>Dikarya</taxon>
        <taxon>Ascomycota</taxon>
        <taxon>Saccharomycotina</taxon>
        <taxon>Lipomycetes</taxon>
        <taxon>Lipomycetales</taxon>
        <taxon>Lipomycetaceae</taxon>
        <taxon>Lipomyces</taxon>
    </lineage>
</organism>
<accession>A0ACC3TYX2</accession>
<reference evidence="2" key="1">
    <citation type="journal article" date="2024" name="Front. Bioeng. Biotechnol.">
        <title>Genome-scale model development and genomic sequencing of the oleaginous clade Lipomyces.</title>
        <authorList>
            <person name="Czajka J.J."/>
            <person name="Han Y."/>
            <person name="Kim J."/>
            <person name="Mondo S.J."/>
            <person name="Hofstad B.A."/>
            <person name="Robles A."/>
            <person name="Haridas S."/>
            <person name="Riley R."/>
            <person name="LaButti K."/>
            <person name="Pangilinan J."/>
            <person name="Andreopoulos W."/>
            <person name="Lipzen A."/>
            <person name="Yan J."/>
            <person name="Wang M."/>
            <person name="Ng V."/>
            <person name="Grigoriev I.V."/>
            <person name="Spatafora J.W."/>
            <person name="Magnuson J.K."/>
            <person name="Baker S.E."/>
            <person name="Pomraning K.R."/>
        </authorList>
    </citation>
    <scope>NUCLEOTIDE SEQUENCE [LARGE SCALE GENOMIC DNA]</scope>
    <source>
        <strain evidence="2">CBS 10300</strain>
    </source>
</reference>
<comment type="caution">
    <text evidence="1">The sequence shown here is derived from an EMBL/GenBank/DDBJ whole genome shotgun (WGS) entry which is preliminary data.</text>
</comment>
<evidence type="ECO:0000313" key="2">
    <source>
        <dbReference type="Proteomes" id="UP001489719"/>
    </source>
</evidence>
<dbReference type="EMBL" id="MU970034">
    <property type="protein sequence ID" value="KAK9326384.1"/>
    <property type="molecule type" value="Genomic_DNA"/>
</dbReference>
<name>A0ACC3TYX2_9ASCO</name>
<proteinExistence type="predicted"/>
<keyword evidence="2" id="KW-1185">Reference proteome</keyword>
<protein>
    <submittedName>
        <fullName evidence="1">Uncharacterized protein</fullName>
    </submittedName>
</protein>
<evidence type="ECO:0000313" key="1">
    <source>
        <dbReference type="EMBL" id="KAK9326384.1"/>
    </source>
</evidence>
<sequence length="730" mass="81704">MDGKRALEYGEQSLDTLSSKRVTAYRTHPNGTVNQQVRHNGSRNWPSSADSSWSHARSPSVTTVPFASPTTMPVTAPTPQISLHTPDPYPSQFAFPLARSIFGYDEATIEVLASLQDGLLNVGFHKQDMNENERMIWRQVQGFVLTKNFAALDYLRMLWTDIANPDESPITAGIRNPVFVVLKRHLIWRSWLVAEQHTKFTGQRKFAQPGVWNRIAQAQTQAASLGQSPDKSTSNLAPASSIASRQTGQLEPIRQRQEITSPGIQTEDFVQRNLQRDATLLGSQVIALGVTENANNAEDAPAATPPLEQRKRMSNARLRAAEQKRRVQDKVYANSRGDVLASQLPNRQQEQEQQRLQQQLLPQVGAGIGFSQRAISIPDPVAPLNPTNSLASSQATTIQTSTAQTATIHQLQQDHPYLSNVISPTVRPSVQTQSMRLPSSQSSYKIKAAHPLREKYYIYPAVKYVAPSPLSPQNLQTAMRFTLSPQQYANCLKSAEYVYGRIMINLRGYLGDNDQTVSWTDMGVTLNDKSFVVKHGNDKPVNLSSLVQPGYNMLKILMAKWPDRFQNNSYTVAVELCPILSPEEVIEMAKSHHIEIDDAKDQILKTIRPQETDRNGDDGDDIQCLTSSYKLTLKCPLSMKRMKLPVRSVRCKHATCFDLYNFLEISRASWKCPICLGISTPPLLAVDNFVKWMIENTGENVKSVTIYPDEQWQPDIISEGPEQADILDDE</sequence>
<dbReference type="Proteomes" id="UP001489719">
    <property type="component" value="Unassembled WGS sequence"/>
</dbReference>
<gene>
    <name evidence="1" type="ORF">V1517DRAFT_311618</name>
</gene>